<reference evidence="3 4" key="1">
    <citation type="submission" date="2020-08" db="EMBL/GenBank/DDBJ databases">
        <authorList>
            <person name="Newling K."/>
            <person name="Davey J."/>
            <person name="Forrester S."/>
        </authorList>
    </citation>
    <scope>NUCLEOTIDE SEQUENCE [LARGE SCALE GENOMIC DNA]</scope>
    <source>
        <strain evidence="4">Crithidia deanei Carvalho (ATCC PRA-265)</strain>
    </source>
</reference>
<dbReference type="EMBL" id="LR877162">
    <property type="protein sequence ID" value="CAD2220629.1"/>
    <property type="molecule type" value="Genomic_DNA"/>
</dbReference>
<proteinExistence type="predicted"/>
<organism evidence="3 4">
    <name type="scientific">Angomonas deanei</name>
    <dbReference type="NCBI Taxonomy" id="59799"/>
    <lineage>
        <taxon>Eukaryota</taxon>
        <taxon>Discoba</taxon>
        <taxon>Euglenozoa</taxon>
        <taxon>Kinetoplastea</taxon>
        <taxon>Metakinetoplastina</taxon>
        <taxon>Trypanosomatida</taxon>
        <taxon>Trypanosomatidae</taxon>
        <taxon>Strigomonadinae</taxon>
        <taxon>Angomonas</taxon>
    </lineage>
</organism>
<keyword evidence="4" id="KW-1185">Reference proteome</keyword>
<evidence type="ECO:0000256" key="1">
    <source>
        <dbReference type="SAM" id="Coils"/>
    </source>
</evidence>
<dbReference type="AlphaFoldDB" id="A0A7G2CMI0"/>
<protein>
    <submittedName>
        <fullName evidence="3">Uncharacterized protein</fullName>
    </submittedName>
</protein>
<name>A0A7G2CMI0_9TRYP</name>
<dbReference type="Proteomes" id="UP000515908">
    <property type="component" value="Chromosome 18"/>
</dbReference>
<gene>
    <name evidence="3" type="ORF">ADEAN_000815100</name>
</gene>
<feature type="region of interest" description="Disordered" evidence="2">
    <location>
        <begin position="145"/>
        <end position="169"/>
    </location>
</feature>
<sequence>MSKPNSPFINIDSTFLDSTLHDSIEVEESTPETTTKEDDSIVAQNVLETLQKKDRQIAALTSQLNFSLEEKNELLLKMNVLREKNKALEEQVSMFVRNVNDLTIILDSERVAFKRKLQDAIQHNHTVTNTEKEVFTLKEELSEAQQEMGTKTVRSRKLQERGGTVAESE</sequence>
<accession>A0A7G2CMI0</accession>
<dbReference type="VEuPathDB" id="TriTrypDB:ADEAN_000815100"/>
<evidence type="ECO:0000256" key="2">
    <source>
        <dbReference type="SAM" id="MobiDB-lite"/>
    </source>
</evidence>
<keyword evidence="1" id="KW-0175">Coiled coil</keyword>
<evidence type="ECO:0000313" key="3">
    <source>
        <dbReference type="EMBL" id="CAD2220629.1"/>
    </source>
</evidence>
<feature type="coiled-coil region" evidence="1">
    <location>
        <begin position="43"/>
        <end position="98"/>
    </location>
</feature>
<evidence type="ECO:0000313" key="4">
    <source>
        <dbReference type="Proteomes" id="UP000515908"/>
    </source>
</evidence>